<feature type="transmembrane region" description="Helical" evidence="1">
    <location>
        <begin position="239"/>
        <end position="271"/>
    </location>
</feature>
<evidence type="ECO:0000313" key="3">
    <source>
        <dbReference type="Proteomes" id="UP000053467"/>
    </source>
</evidence>
<feature type="transmembrane region" description="Helical" evidence="1">
    <location>
        <begin position="277"/>
        <end position="298"/>
    </location>
</feature>
<name>A0A101I3U8_UNCT6</name>
<feature type="transmembrane region" description="Helical" evidence="1">
    <location>
        <begin position="7"/>
        <end position="25"/>
    </location>
</feature>
<feature type="transmembrane region" description="Helical" evidence="1">
    <location>
        <begin position="136"/>
        <end position="152"/>
    </location>
</feature>
<reference evidence="3" key="1">
    <citation type="journal article" date="2015" name="MBio">
        <title>Genome-Resolved Metagenomic Analysis Reveals Roles for Candidate Phyla and Other Microbial Community Members in Biogeochemical Transformations in Oil Reservoirs.</title>
        <authorList>
            <person name="Hu P."/>
            <person name="Tom L."/>
            <person name="Singh A."/>
            <person name="Thomas B.C."/>
            <person name="Baker B.J."/>
            <person name="Piceno Y.M."/>
            <person name="Andersen G.L."/>
            <person name="Banfield J.F."/>
        </authorList>
    </citation>
    <scope>NUCLEOTIDE SEQUENCE [LARGE SCALE GENOMIC DNA]</scope>
</reference>
<dbReference type="Proteomes" id="UP000053467">
    <property type="component" value="Unassembled WGS sequence"/>
</dbReference>
<evidence type="ECO:0000256" key="1">
    <source>
        <dbReference type="SAM" id="Phobius"/>
    </source>
</evidence>
<keyword evidence="1" id="KW-0812">Transmembrane</keyword>
<feature type="transmembrane region" description="Helical" evidence="1">
    <location>
        <begin position="401"/>
        <end position="425"/>
    </location>
</feature>
<feature type="transmembrane region" description="Helical" evidence="1">
    <location>
        <begin position="112"/>
        <end position="130"/>
    </location>
</feature>
<feature type="transmembrane region" description="Helical" evidence="1">
    <location>
        <begin position="210"/>
        <end position="232"/>
    </location>
</feature>
<keyword evidence="1" id="KW-1133">Transmembrane helix</keyword>
<keyword evidence="1" id="KW-0472">Membrane</keyword>
<dbReference type="EMBL" id="LGGX01000002">
    <property type="protein sequence ID" value="KUK87899.1"/>
    <property type="molecule type" value="Genomic_DNA"/>
</dbReference>
<feature type="transmembrane region" description="Helical" evidence="1">
    <location>
        <begin position="80"/>
        <end position="100"/>
    </location>
</feature>
<accession>A0A101I3U8</accession>
<feature type="transmembrane region" description="Helical" evidence="1">
    <location>
        <begin position="54"/>
        <end position="74"/>
    </location>
</feature>
<gene>
    <name evidence="2" type="ORF">XE03_0418</name>
</gene>
<organism evidence="2 3">
    <name type="scientific">candidate division TA06 bacterium 34_109</name>
    <dbReference type="NCBI Taxonomy" id="1635277"/>
    <lineage>
        <taxon>Bacteria</taxon>
        <taxon>Bacteria division TA06</taxon>
    </lineage>
</organism>
<dbReference type="AlphaFoldDB" id="A0A101I3U8"/>
<evidence type="ECO:0000313" key="2">
    <source>
        <dbReference type="EMBL" id="KUK87899.1"/>
    </source>
</evidence>
<comment type="caution">
    <text evidence="2">The sequence shown here is derived from an EMBL/GenBank/DDBJ whole genome shotgun (WGS) entry which is preliminary data.</text>
</comment>
<proteinExistence type="predicted"/>
<feature type="transmembrane region" description="Helical" evidence="1">
    <location>
        <begin position="372"/>
        <end position="395"/>
    </location>
</feature>
<feature type="transmembrane region" description="Helical" evidence="1">
    <location>
        <begin position="31"/>
        <end position="47"/>
    </location>
</feature>
<sequence>MKKVNLSTLIKIATSSLSILFFVFISIREKNISFIIPLTVTFLLIFMKEKFKDNIFFLIFLFFYGFFSRIFFYLTSGYPYNLFFIVPFIYVLYFFKEVYLSLKELPKDLKSFYLIHTLVIFYMILLPFKLNLLDSFVLLNYYFLPLFLLLNFKNFNNRIDKILTVLFPIIVIFALLQYFGIYFFFDSFYIKNVSFYNYTSLKLGGYNRPFSTFSSVEEFSFFLVLTFLMFLVKKTKTSILYSIISFILILIFSFRTSLAVSILVFFLFLLYKKKHKISILLFLLFLIFVIFSTLFIKIDTTIYKSDSRFITILKHNIEPFTKNFETYSLKNRIFKIKNDLKKLKEKPFGQGLYLSSKVLDKNLDKNKYETTFFNLLFSGGIVFLMYFLLSTFILFKRKNLFAMLYILLFMFSNLYNFHLVLPLLIKIIIENYYGY</sequence>
<protein>
    <submittedName>
        <fullName evidence="2">Uncharacterized protein</fullName>
    </submittedName>
</protein>
<feature type="transmembrane region" description="Helical" evidence="1">
    <location>
        <begin position="164"/>
        <end position="190"/>
    </location>
</feature>